<organism evidence="5 6">
    <name type="scientific">Pseudonocardia aurantiaca</name>
    <dbReference type="NCBI Taxonomy" id="75290"/>
    <lineage>
        <taxon>Bacteria</taxon>
        <taxon>Bacillati</taxon>
        <taxon>Actinomycetota</taxon>
        <taxon>Actinomycetes</taxon>
        <taxon>Pseudonocardiales</taxon>
        <taxon>Pseudonocardiaceae</taxon>
        <taxon>Pseudonocardia</taxon>
    </lineage>
</organism>
<feature type="domain" description="Aldehyde dehydrogenase" evidence="4">
    <location>
        <begin position="17"/>
        <end position="464"/>
    </location>
</feature>
<dbReference type="PANTHER" id="PTHR11699">
    <property type="entry name" value="ALDEHYDE DEHYDROGENASE-RELATED"/>
    <property type="match status" value="1"/>
</dbReference>
<dbReference type="CDD" id="cd07106">
    <property type="entry name" value="ALDH_AldA-AAD23400"/>
    <property type="match status" value="1"/>
</dbReference>
<proteinExistence type="inferred from homology"/>
<keyword evidence="6" id="KW-1185">Reference proteome</keyword>
<evidence type="ECO:0000256" key="2">
    <source>
        <dbReference type="PROSITE-ProRule" id="PRU10007"/>
    </source>
</evidence>
<keyword evidence="1 3" id="KW-0560">Oxidoreductase</keyword>
<gene>
    <name evidence="5" type="ORF">ACFSCY_18645</name>
</gene>
<dbReference type="InterPro" id="IPR016163">
    <property type="entry name" value="Ald_DH_C"/>
</dbReference>
<evidence type="ECO:0000259" key="4">
    <source>
        <dbReference type="Pfam" id="PF00171"/>
    </source>
</evidence>
<comment type="similarity">
    <text evidence="3">Belongs to the aldehyde dehydrogenase family.</text>
</comment>
<evidence type="ECO:0000313" key="6">
    <source>
        <dbReference type="Proteomes" id="UP001597145"/>
    </source>
</evidence>
<feature type="active site" evidence="2">
    <location>
        <position position="241"/>
    </location>
</feature>
<reference evidence="6" key="1">
    <citation type="journal article" date="2019" name="Int. J. Syst. Evol. Microbiol.">
        <title>The Global Catalogue of Microorganisms (GCM) 10K type strain sequencing project: providing services to taxonomists for standard genome sequencing and annotation.</title>
        <authorList>
            <consortium name="The Broad Institute Genomics Platform"/>
            <consortium name="The Broad Institute Genome Sequencing Center for Infectious Disease"/>
            <person name="Wu L."/>
            <person name="Ma J."/>
        </authorList>
    </citation>
    <scope>NUCLEOTIDE SEQUENCE [LARGE SCALE GENOMIC DNA]</scope>
    <source>
        <strain evidence="6">JCM 12165</strain>
    </source>
</reference>
<comment type="caution">
    <text evidence="5">The sequence shown here is derived from an EMBL/GenBank/DDBJ whole genome shotgun (WGS) entry which is preliminary data.</text>
</comment>
<evidence type="ECO:0000256" key="1">
    <source>
        <dbReference type="ARBA" id="ARBA00023002"/>
    </source>
</evidence>
<dbReference type="SUPFAM" id="SSF53720">
    <property type="entry name" value="ALDH-like"/>
    <property type="match status" value="1"/>
</dbReference>
<dbReference type="InterPro" id="IPR044086">
    <property type="entry name" value="LUC3-like"/>
</dbReference>
<evidence type="ECO:0000313" key="5">
    <source>
        <dbReference type="EMBL" id="MFD1531460.1"/>
    </source>
</evidence>
<dbReference type="PROSITE" id="PS00687">
    <property type="entry name" value="ALDEHYDE_DEHYDR_GLU"/>
    <property type="match status" value="1"/>
</dbReference>
<dbReference type="Gene3D" id="3.40.605.10">
    <property type="entry name" value="Aldehyde Dehydrogenase, Chain A, domain 1"/>
    <property type="match status" value="1"/>
</dbReference>
<dbReference type="EMBL" id="JBHUCP010000012">
    <property type="protein sequence ID" value="MFD1531460.1"/>
    <property type="molecule type" value="Genomic_DNA"/>
</dbReference>
<sequence>MTGAPPLTIDGRPVAAQRTFDVVDPALDQVTGQAPDCTPDQLEQAVTAAARAQREWRADEDARRKALLAFADAITAASDELTATLSRETGKPLPVAGAEPGICATWLRYYAGMGIPRELLQDDASARIELAHRPLGVVAAITPWNFPLGLAMWKIAPALLAGNTVVLKPSPFTPLSSLLLGEIGRSVLPPGVLNVVTGGDRLGADLVAHPVPRKVTFTGSVAGGKSVAVSAAADLKRVTLELGGNDAAILLPDADLATAVPVLVGTAFFNTGQACALPKRIFAPAQTYDAVVEAFGAAARAVTVGPPSDASAQLGPLSTRPQYERVAGLAADAVRRGARVVAGGHPVDGPGFFFEPTILADLGDDAPVVAEEQFGPVLPILRYGTVDEAVERANDTTFGLCGSAWGADEERAAAVAERLQCGTTFVNTHAELPPTVPFGGAKWSGVGQENGVAGLLAFTEPQVVHRKRTGALA</sequence>
<dbReference type="Pfam" id="PF00171">
    <property type="entry name" value="Aldedh"/>
    <property type="match status" value="1"/>
</dbReference>
<dbReference type="InterPro" id="IPR016161">
    <property type="entry name" value="Ald_DH/histidinol_DH"/>
</dbReference>
<dbReference type="Proteomes" id="UP001597145">
    <property type="component" value="Unassembled WGS sequence"/>
</dbReference>
<dbReference type="InterPro" id="IPR029510">
    <property type="entry name" value="Ald_DH_CS_GLU"/>
</dbReference>
<protein>
    <submittedName>
        <fullName evidence="5">Aldehyde dehydrogenase family protein</fullName>
    </submittedName>
</protein>
<evidence type="ECO:0000256" key="3">
    <source>
        <dbReference type="RuleBase" id="RU003345"/>
    </source>
</evidence>
<dbReference type="InterPro" id="IPR016162">
    <property type="entry name" value="Ald_DH_N"/>
</dbReference>
<dbReference type="InterPro" id="IPR015590">
    <property type="entry name" value="Aldehyde_DH_dom"/>
</dbReference>
<name>A0ABW4FLH9_9PSEU</name>
<accession>A0ABW4FLH9</accession>
<dbReference type="RefSeq" id="WP_343978899.1">
    <property type="nucleotide sequence ID" value="NZ_BAAAJG010000010.1"/>
</dbReference>
<dbReference type="Gene3D" id="3.40.309.10">
    <property type="entry name" value="Aldehyde Dehydrogenase, Chain A, domain 2"/>
    <property type="match status" value="1"/>
</dbReference>